<dbReference type="Proteomes" id="UP000038802">
    <property type="component" value="Unassembled WGS sequence"/>
</dbReference>
<evidence type="ECO:0000313" key="18">
    <source>
        <dbReference type="Proteomes" id="UP000049023"/>
    </source>
</evidence>
<proteinExistence type="predicted"/>
<dbReference type="Proteomes" id="UP000049023">
    <property type="component" value="Unassembled WGS sequence"/>
</dbReference>
<dbReference type="EMBL" id="CFOE01000858">
    <property type="protein sequence ID" value="CFE46440.1"/>
    <property type="molecule type" value="Genomic_DNA"/>
</dbReference>
<evidence type="ECO:0000313" key="19">
    <source>
        <dbReference type="Proteomes" id="UP000236349"/>
    </source>
</evidence>
<dbReference type="EMBL" id="CNFU01001981">
    <property type="protein sequence ID" value="CKT95479.1"/>
    <property type="molecule type" value="Genomic_DNA"/>
</dbReference>
<evidence type="ECO:0000313" key="12">
    <source>
        <dbReference type="Proteomes" id="UP000039021"/>
    </source>
</evidence>
<accession>A0A0T9G8B0</accession>
<evidence type="ECO:0000256" key="1">
    <source>
        <dbReference type="SAM" id="MobiDB-lite"/>
    </source>
</evidence>
<evidence type="ECO:0000313" key="7">
    <source>
        <dbReference type="EMBL" id="CNV37231.1"/>
    </source>
</evidence>
<evidence type="ECO:0000313" key="5">
    <source>
        <dbReference type="EMBL" id="CKT95479.1"/>
    </source>
</evidence>
<dbReference type="EMBL" id="CQQC01000732">
    <property type="protein sequence ID" value="CNV37231.1"/>
    <property type="molecule type" value="Genomic_DNA"/>
</dbReference>
<evidence type="ECO:0000313" key="16">
    <source>
        <dbReference type="Proteomes" id="UP000048289"/>
    </source>
</evidence>
<feature type="region of interest" description="Disordered" evidence="1">
    <location>
        <begin position="1"/>
        <end position="41"/>
    </location>
</feature>
<gene>
    <name evidence="2" type="ORF">CAB90_02345</name>
    <name evidence="4" type="ORF">ERS007657_03895</name>
    <name evidence="7" type="ORF">ERS007661_02203</name>
    <name evidence="9" type="ORF">ERS007679_03992</name>
    <name evidence="3" type="ORF">ERS007681_04060</name>
    <name evidence="8" type="ORF">ERS007703_03601</name>
    <name evidence="10" type="ORF">ERS007739_02793</name>
    <name evidence="6" type="ORF">ERS027646_04549</name>
    <name evidence="5" type="ORF">ERS027661_04848</name>
</gene>
<dbReference type="Proteomes" id="UP000048948">
    <property type="component" value="Unassembled WGS sequence"/>
</dbReference>
<dbReference type="EMBL" id="CGCX01002147">
    <property type="protein sequence ID" value="CFS07565.1"/>
    <property type="molecule type" value="Genomic_DNA"/>
</dbReference>
<name>A0A0T9G8B0_MYCTX</name>
<evidence type="ECO:0000313" key="15">
    <source>
        <dbReference type="Proteomes" id="UP000046680"/>
    </source>
</evidence>
<dbReference type="EMBL" id="CSAE01000508">
    <property type="protein sequence ID" value="COW41145.1"/>
    <property type="molecule type" value="Genomic_DNA"/>
</dbReference>
<evidence type="ECO:0000313" key="10">
    <source>
        <dbReference type="EMBL" id="COY55585.1"/>
    </source>
</evidence>
<sequence length="79" mass="7792">MADNKIPRTSSEPRSPETAAADAMATGAPVSKGSTSTPAARSFSNAPWVAVINSGDSHSWVATATAAASSGVSSTGDRA</sequence>
<reference evidence="10" key="2">
    <citation type="submission" date="2015-03" db="EMBL/GenBank/DDBJ databases">
        <authorList>
            <consortium name="Pathogen Informatics"/>
            <person name="Murphy D."/>
        </authorList>
    </citation>
    <scope>NUCLEOTIDE SEQUENCE</scope>
    <source>
        <strain evidence="10">N09902308</strain>
    </source>
</reference>
<organism evidence="2 19">
    <name type="scientific">Mycobacterium tuberculosis</name>
    <dbReference type="NCBI Taxonomy" id="1773"/>
    <lineage>
        <taxon>Bacteria</taxon>
        <taxon>Bacillati</taxon>
        <taxon>Actinomycetota</taxon>
        <taxon>Actinomycetes</taxon>
        <taxon>Mycobacteriales</taxon>
        <taxon>Mycobacteriaceae</taxon>
        <taxon>Mycobacterium</taxon>
        <taxon>Mycobacterium tuberculosis complex</taxon>
    </lineage>
</organism>
<evidence type="ECO:0000313" key="4">
    <source>
        <dbReference type="EMBL" id="CFS07565.1"/>
    </source>
</evidence>
<evidence type="ECO:0000313" key="13">
    <source>
        <dbReference type="Proteomes" id="UP000039217"/>
    </source>
</evidence>
<dbReference type="Proteomes" id="UP000039217">
    <property type="component" value="Unassembled WGS sequence"/>
</dbReference>
<dbReference type="EMBL" id="CNGE01001454">
    <property type="protein sequence ID" value="CKU16701.1"/>
    <property type="molecule type" value="Genomic_DNA"/>
</dbReference>
<dbReference type="Proteomes" id="UP000048289">
    <property type="component" value="Unassembled WGS sequence"/>
</dbReference>
<feature type="compositionally biased region" description="Polar residues" evidence="1">
    <location>
        <begin position="32"/>
        <end position="41"/>
    </location>
</feature>
<evidence type="ECO:0000313" key="17">
    <source>
        <dbReference type="Proteomes" id="UP000048948"/>
    </source>
</evidence>
<dbReference type="EMBL" id="CP024614">
    <property type="protein sequence ID" value="AUS51219.1"/>
    <property type="molecule type" value="Genomic_DNA"/>
</dbReference>
<dbReference type="Proteomes" id="UP000236349">
    <property type="component" value="Chromosome"/>
</dbReference>
<reference evidence="11 12" key="1">
    <citation type="submission" date="2015-03" db="EMBL/GenBank/DDBJ databases">
        <authorList>
            <consortium name="Pathogen Informatics"/>
        </authorList>
    </citation>
    <scope>NUCLEOTIDE SEQUENCE [LARGE SCALE GENOMIC DNA]</scope>
    <source>
        <strain evidence="6 17">Bir 172</strain>
        <strain evidence="5 18">Bir 187</strain>
        <strain evidence="4 15">C09601061</strain>
        <strain evidence="7 13">D00501624</strain>
        <strain evidence="9 14">G09801536</strain>
        <strain evidence="3 16">G09901357</strain>
        <strain evidence="11">K00500041</strain>
        <strain evidence="12">N09902308</strain>
    </source>
</reference>
<protein>
    <submittedName>
        <fullName evidence="2">Uncharacterized protein</fullName>
    </submittedName>
</protein>
<evidence type="ECO:0000313" key="3">
    <source>
        <dbReference type="EMBL" id="CFE46440.1"/>
    </source>
</evidence>
<dbReference type="Proteomes" id="UP000045842">
    <property type="component" value="Unassembled WGS sequence"/>
</dbReference>
<feature type="compositionally biased region" description="Low complexity" evidence="1">
    <location>
        <begin position="19"/>
        <end position="28"/>
    </location>
</feature>
<reference evidence="2 19" key="4">
    <citation type="submission" date="2017-10" db="EMBL/GenBank/DDBJ databases">
        <title>Clinical isolate obtained from a human patient with meningeal tuberculosis in michoacan, Mexico.</title>
        <authorList>
            <person name="Guillen-Nepita A.L."/>
            <person name="Negrete-Paz A.M."/>
            <person name="Vazquez-Marrufo G."/>
            <person name="Cruz-Hernandez A."/>
            <person name="Fresia P."/>
            <person name="Naya H."/>
            <person name="Vazquez-Garciduenas M.S."/>
        </authorList>
    </citation>
    <scope>NUCLEOTIDE SEQUENCE [LARGE SCALE GENOMIC DNA]</scope>
    <source>
        <strain evidence="19">Beijing/MYC004</strain>
        <strain evidence="2">MYC004</strain>
    </source>
</reference>
<reference evidence="8" key="3">
    <citation type="submission" date="2015-03" db="EMBL/GenBank/DDBJ databases">
        <authorList>
            <person name="Murphy D."/>
        </authorList>
    </citation>
    <scope>NUCLEOTIDE SEQUENCE [LARGE SCALE GENOMIC DNA]</scope>
    <source>
        <strain evidence="8">K00500041</strain>
    </source>
</reference>
<dbReference type="EMBL" id="CSAD01000863">
    <property type="protein sequence ID" value="COW53975.1"/>
    <property type="molecule type" value="Genomic_DNA"/>
</dbReference>
<evidence type="ECO:0000313" key="14">
    <source>
        <dbReference type="Proteomes" id="UP000045842"/>
    </source>
</evidence>
<evidence type="ECO:0000313" key="2">
    <source>
        <dbReference type="EMBL" id="AUS51219.1"/>
    </source>
</evidence>
<evidence type="ECO:0000313" key="11">
    <source>
        <dbReference type="Proteomes" id="UP000038802"/>
    </source>
</evidence>
<evidence type="ECO:0000313" key="6">
    <source>
        <dbReference type="EMBL" id="CKU16701.1"/>
    </source>
</evidence>
<evidence type="ECO:0000313" key="8">
    <source>
        <dbReference type="EMBL" id="COW41145.1"/>
    </source>
</evidence>
<dbReference type="Proteomes" id="UP000039021">
    <property type="component" value="Unassembled WGS sequence"/>
</dbReference>
<dbReference type="EMBL" id="CSBK01001332">
    <property type="protein sequence ID" value="COY55585.1"/>
    <property type="molecule type" value="Genomic_DNA"/>
</dbReference>
<dbReference type="Proteomes" id="UP000046680">
    <property type="component" value="Unassembled WGS sequence"/>
</dbReference>
<evidence type="ECO:0000313" key="9">
    <source>
        <dbReference type="EMBL" id="COW53975.1"/>
    </source>
</evidence>
<dbReference type="AlphaFoldDB" id="A0A0T9G8B0"/>